<accession>G6YL92</accession>
<dbReference type="STRING" id="1082933.A6B35_24530"/>
<keyword evidence="3 7" id="KW-0805">Transcription regulation</keyword>
<dbReference type="InterPro" id="IPR023772">
    <property type="entry name" value="DNA-bd_HTH_TetR-type_CS"/>
</dbReference>
<evidence type="ECO:0000256" key="3">
    <source>
        <dbReference type="ARBA" id="ARBA00023015"/>
    </source>
</evidence>
<dbReference type="UniPathway" id="UPA00529"/>
<dbReference type="InterPro" id="IPR017757">
    <property type="entry name" value="Tscrpt_rep_BetI"/>
</dbReference>
<evidence type="ECO:0000256" key="1">
    <source>
        <dbReference type="ARBA" id="ARBA00004719"/>
    </source>
</evidence>
<dbReference type="PRINTS" id="PR00455">
    <property type="entry name" value="HTHTETR"/>
</dbReference>
<dbReference type="GO" id="GO:0019285">
    <property type="term" value="P:glycine betaine biosynthetic process from choline"/>
    <property type="evidence" value="ECO:0007669"/>
    <property type="project" value="UniProtKB-UniRule"/>
</dbReference>
<dbReference type="KEGG" id="mamo:A6B35_24530"/>
<dbReference type="GO" id="GO:0003700">
    <property type="term" value="F:DNA-binding transcription factor activity"/>
    <property type="evidence" value="ECO:0007669"/>
    <property type="project" value="UniProtKB-UniRule"/>
</dbReference>
<dbReference type="HAMAP" id="MF_00768">
    <property type="entry name" value="HTH_type_BetI"/>
    <property type="match status" value="1"/>
</dbReference>
<evidence type="ECO:0000256" key="2">
    <source>
        <dbReference type="ARBA" id="ARBA00022491"/>
    </source>
</evidence>
<dbReference type="Proteomes" id="UP000002949">
    <property type="component" value="Unassembled WGS sequence"/>
</dbReference>
<dbReference type="NCBIfam" id="NF001978">
    <property type="entry name" value="PRK00767.1"/>
    <property type="match status" value="1"/>
</dbReference>
<reference evidence="10 11" key="1">
    <citation type="journal article" date="2012" name="J. Bacteriol.">
        <title>Draft Genome Sequence of Plant Growth-Promoting Rhizobium Mesorhizobium amorphae, Isolated from Zinc-Lead Mine Tailings.</title>
        <authorList>
            <person name="Hao X."/>
            <person name="Lin Y."/>
            <person name="Johnstone L."/>
            <person name="Baltrus D.A."/>
            <person name="Miller S.J."/>
            <person name="Wei G."/>
            <person name="Rensing C."/>
        </authorList>
    </citation>
    <scope>NUCLEOTIDE SEQUENCE [LARGE SCALE GENOMIC DNA]</scope>
    <source>
        <strain evidence="10 11">CCNWGS0123</strain>
    </source>
</reference>
<evidence type="ECO:0000256" key="4">
    <source>
        <dbReference type="ARBA" id="ARBA00023125"/>
    </source>
</evidence>
<dbReference type="AlphaFoldDB" id="G6YL92"/>
<feature type="domain" description="HTH tetR-type" evidence="9">
    <location>
        <begin position="8"/>
        <end position="68"/>
    </location>
</feature>
<protein>
    <recommendedName>
        <fullName evidence="7">HTH-type transcriptional regulator BetI</fullName>
    </recommendedName>
</protein>
<organism evidence="10 11">
    <name type="scientific">Mesorhizobium amorphae CCNWGS0123</name>
    <dbReference type="NCBI Taxonomy" id="1082933"/>
    <lineage>
        <taxon>Bacteria</taxon>
        <taxon>Pseudomonadati</taxon>
        <taxon>Pseudomonadota</taxon>
        <taxon>Alphaproteobacteria</taxon>
        <taxon>Hyphomicrobiales</taxon>
        <taxon>Phyllobacteriaceae</taxon>
        <taxon>Mesorhizobium</taxon>
    </lineage>
</organism>
<dbReference type="eggNOG" id="COG1309">
    <property type="taxonomic scope" value="Bacteria"/>
</dbReference>
<dbReference type="Gene3D" id="1.10.357.10">
    <property type="entry name" value="Tetracycline Repressor, domain 2"/>
    <property type="match status" value="1"/>
</dbReference>
<dbReference type="EMBL" id="AGSN01000247">
    <property type="protein sequence ID" value="EHH03008.1"/>
    <property type="molecule type" value="Genomic_DNA"/>
</dbReference>
<name>G6YL92_9HYPH</name>
<dbReference type="SUPFAM" id="SSF48498">
    <property type="entry name" value="Tetracyclin repressor-like, C-terminal domain"/>
    <property type="match status" value="1"/>
</dbReference>
<keyword evidence="2 7" id="KW-0678">Repressor</keyword>
<keyword evidence="4 7" id="KW-0238">DNA-binding</keyword>
<dbReference type="GO" id="GO:0000976">
    <property type="term" value="F:transcription cis-regulatory region binding"/>
    <property type="evidence" value="ECO:0007669"/>
    <property type="project" value="TreeGrafter"/>
</dbReference>
<dbReference type="InterPro" id="IPR039538">
    <property type="entry name" value="BetI_C"/>
</dbReference>
<dbReference type="SUPFAM" id="SSF46689">
    <property type="entry name" value="Homeodomain-like"/>
    <property type="match status" value="1"/>
</dbReference>
<keyword evidence="11" id="KW-1185">Reference proteome</keyword>
<evidence type="ECO:0000256" key="8">
    <source>
        <dbReference type="PROSITE-ProRule" id="PRU00335"/>
    </source>
</evidence>
<gene>
    <name evidence="7" type="primary">betI</name>
    <name evidence="10" type="ORF">MEA186_33889</name>
</gene>
<dbReference type="Pfam" id="PF00440">
    <property type="entry name" value="TetR_N"/>
    <property type="match status" value="1"/>
</dbReference>
<dbReference type="GO" id="GO:0045892">
    <property type="term" value="P:negative regulation of DNA-templated transcription"/>
    <property type="evidence" value="ECO:0007669"/>
    <property type="project" value="UniProtKB-UniRule"/>
</dbReference>
<comment type="function">
    <text evidence="7">Repressor involved in choline regulation of the bet genes.</text>
</comment>
<evidence type="ECO:0000256" key="5">
    <source>
        <dbReference type="ARBA" id="ARBA00023163"/>
    </source>
</evidence>
<dbReference type="PROSITE" id="PS50977">
    <property type="entry name" value="HTH_TETR_2"/>
    <property type="match status" value="1"/>
</dbReference>
<dbReference type="InterPro" id="IPR001647">
    <property type="entry name" value="HTH_TetR"/>
</dbReference>
<feature type="DNA-binding region" description="H-T-H motif" evidence="7 8">
    <location>
        <begin position="31"/>
        <end position="50"/>
    </location>
</feature>
<evidence type="ECO:0000256" key="7">
    <source>
        <dbReference type="HAMAP-Rule" id="MF_00768"/>
    </source>
</evidence>
<dbReference type="PATRIC" id="fig|1082933.3.peg.6565"/>
<dbReference type="InterPro" id="IPR050109">
    <property type="entry name" value="HTH-type_TetR-like_transc_reg"/>
</dbReference>
<comment type="pathway">
    <text evidence="1 7">Amine and polyamine biosynthesis; betaine biosynthesis via choline pathway [regulation].</text>
</comment>
<evidence type="ECO:0000313" key="10">
    <source>
        <dbReference type="EMBL" id="EHH03008.1"/>
    </source>
</evidence>
<dbReference type="PROSITE" id="PS01081">
    <property type="entry name" value="HTH_TETR_1"/>
    <property type="match status" value="1"/>
</dbReference>
<sequence length="209" mass="23521">MGLTKISDIRRRELRHAAFEVLQSEGVAGATIEKVAQRAGASKGIVHHYFKTKQELFEHTMRHSNSLLRDEVIRRMRLARSSDERLWAIIAGNFSTAFFTPGICHAWLALCAEVPREPQLARIQRVVHARMHSNLMSALSGLVPADQCEAVALGITTIIDGLWLRLGLRPAKISALEALEQLSDYLAHRIPHIRWDEHLSRTDPGRQLG</sequence>
<dbReference type="NCBIfam" id="TIGR03384">
    <property type="entry name" value="betaine_BetI"/>
    <property type="match status" value="1"/>
</dbReference>
<keyword evidence="5 7" id="KW-0804">Transcription</keyword>
<proteinExistence type="inferred from homology"/>
<evidence type="ECO:0000256" key="6">
    <source>
        <dbReference type="ARBA" id="ARBA00024936"/>
    </source>
</evidence>
<dbReference type="InterPro" id="IPR036271">
    <property type="entry name" value="Tet_transcr_reg_TetR-rel_C_sf"/>
</dbReference>
<dbReference type="PANTHER" id="PTHR30055:SF234">
    <property type="entry name" value="HTH-TYPE TRANSCRIPTIONAL REGULATOR BETI"/>
    <property type="match status" value="1"/>
</dbReference>
<comment type="function">
    <text evidence="6">Repressor involved in the biosynthesis of the osmoprotectant glycine betaine. It represses transcription of the choline transporter BetT and the genes of BetAB involved in the synthesis of glycine betaine.</text>
</comment>
<dbReference type="RefSeq" id="WP_006206571.1">
    <property type="nucleotide sequence ID" value="NZ_AGSN01000247.1"/>
</dbReference>
<dbReference type="OrthoDB" id="9809265at2"/>
<dbReference type="PANTHER" id="PTHR30055">
    <property type="entry name" value="HTH-TYPE TRANSCRIPTIONAL REGULATOR RUTR"/>
    <property type="match status" value="1"/>
</dbReference>
<dbReference type="Pfam" id="PF13977">
    <property type="entry name" value="TetR_C_6"/>
    <property type="match status" value="1"/>
</dbReference>
<evidence type="ECO:0000313" key="11">
    <source>
        <dbReference type="Proteomes" id="UP000002949"/>
    </source>
</evidence>
<evidence type="ECO:0000259" key="9">
    <source>
        <dbReference type="PROSITE" id="PS50977"/>
    </source>
</evidence>
<dbReference type="InterPro" id="IPR009057">
    <property type="entry name" value="Homeodomain-like_sf"/>
</dbReference>